<gene>
    <name evidence="4" type="ORF">KXQ929_LOCUS44713</name>
    <name evidence="3" type="ORF">OKA104_LOCUS44034</name>
</gene>
<comment type="caution">
    <text evidence="4">The sequence shown here is derived from an EMBL/GenBank/DDBJ whole genome shotgun (WGS) entry which is preliminary data.</text>
</comment>
<feature type="region of interest" description="Disordered" evidence="1">
    <location>
        <begin position="1"/>
        <end position="29"/>
    </location>
</feature>
<dbReference type="Pfam" id="PF00076">
    <property type="entry name" value="RRM_1"/>
    <property type="match status" value="1"/>
</dbReference>
<reference evidence="4" key="1">
    <citation type="submission" date="2021-02" db="EMBL/GenBank/DDBJ databases">
        <authorList>
            <person name="Nowell W R."/>
        </authorList>
    </citation>
    <scope>NUCLEOTIDE SEQUENCE</scope>
</reference>
<evidence type="ECO:0000313" key="5">
    <source>
        <dbReference type="Proteomes" id="UP000663868"/>
    </source>
</evidence>
<accession>A0A820GXL9</accession>
<dbReference type="Proteomes" id="UP000663881">
    <property type="component" value="Unassembled WGS sequence"/>
</dbReference>
<dbReference type="GO" id="GO:0003723">
    <property type="term" value="F:RNA binding"/>
    <property type="evidence" value="ECO:0007669"/>
    <property type="project" value="InterPro"/>
</dbReference>
<dbReference type="Gene3D" id="3.30.70.330">
    <property type="match status" value="1"/>
</dbReference>
<feature type="compositionally biased region" description="Polar residues" evidence="1">
    <location>
        <begin position="1"/>
        <end position="14"/>
    </location>
</feature>
<organism evidence="4 5">
    <name type="scientific">Adineta steineri</name>
    <dbReference type="NCBI Taxonomy" id="433720"/>
    <lineage>
        <taxon>Eukaryota</taxon>
        <taxon>Metazoa</taxon>
        <taxon>Spiralia</taxon>
        <taxon>Gnathifera</taxon>
        <taxon>Rotifera</taxon>
        <taxon>Eurotatoria</taxon>
        <taxon>Bdelloidea</taxon>
        <taxon>Adinetida</taxon>
        <taxon>Adinetidae</taxon>
        <taxon>Adineta</taxon>
    </lineage>
</organism>
<dbReference type="EMBL" id="CAJOBB010013118">
    <property type="protein sequence ID" value="CAF4285956.1"/>
    <property type="molecule type" value="Genomic_DNA"/>
</dbReference>
<dbReference type="Proteomes" id="UP000663868">
    <property type="component" value="Unassembled WGS sequence"/>
</dbReference>
<evidence type="ECO:0000313" key="3">
    <source>
        <dbReference type="EMBL" id="CAF4259264.1"/>
    </source>
</evidence>
<name>A0A820GXL9_9BILA</name>
<protein>
    <recommendedName>
        <fullName evidence="2">RRM domain-containing protein</fullName>
    </recommendedName>
</protein>
<feature type="domain" description="RRM" evidence="2">
    <location>
        <begin position="39"/>
        <end position="73"/>
    </location>
</feature>
<evidence type="ECO:0000259" key="2">
    <source>
        <dbReference type="Pfam" id="PF00076"/>
    </source>
</evidence>
<dbReference type="AlphaFoldDB" id="A0A820GXL9"/>
<evidence type="ECO:0000313" key="4">
    <source>
        <dbReference type="EMBL" id="CAF4285956.1"/>
    </source>
</evidence>
<evidence type="ECO:0000256" key="1">
    <source>
        <dbReference type="SAM" id="MobiDB-lite"/>
    </source>
</evidence>
<dbReference type="InterPro" id="IPR035979">
    <property type="entry name" value="RBD_domain_sf"/>
</dbReference>
<dbReference type="InterPro" id="IPR000504">
    <property type="entry name" value="RRM_dom"/>
</dbReference>
<proteinExistence type="predicted"/>
<dbReference type="InterPro" id="IPR012677">
    <property type="entry name" value="Nucleotide-bd_a/b_plait_sf"/>
</dbReference>
<dbReference type="SUPFAM" id="SSF54928">
    <property type="entry name" value="RNA-binding domain, RBD"/>
    <property type="match status" value="1"/>
</dbReference>
<dbReference type="EMBL" id="CAJOAY010012983">
    <property type="protein sequence ID" value="CAF4259264.1"/>
    <property type="molecule type" value="Genomic_DNA"/>
</dbReference>
<sequence>MAEKTTPSSATTSKLAKHSSDPSKRYSAPAANKKLFVTEDVIIIKDRQGKSRKFGFITFGTNESMKKCLQEKHTIN</sequence>
<feature type="non-terminal residue" evidence="4">
    <location>
        <position position="1"/>
    </location>
</feature>